<sequence>MYNACALQPVNREDIRDCFNLAHLNDEERRAVETLFAEFDDLFFQEGDVLSATNQISHEIITTVDRPLYSKIYRYPQIHEKEINRQIKEMLEQNIIKKSNSPYNSPLWIVEKKLDNSGSRKFRIVIDYRKLNEFTVDDRFPVPNLNSLLDKLGRSQYFTTLDLAKGFHQILVREEDRPKTAFSTPSGHYEFVRMPFGLKNAPSTFQRLMNEVLKDHINDNCVVYMDDILIFSTSLQEHMTTLRKIFRTLKEANLKIQVDKCDFLKKETQFLGHILTTHGIKPNSDKVNIIQNLKLPKTAKQIKSFLGMTGFYRKFVRDYAKIAFPMSRYLKKNETINTDDPSYIAAFEKLKTLVTNSPVLRYPNFSKKFTVTTDASNFAVGAVLSQESHPIAYASRTLNQHECNYSTIEKELLAIVWAVKYFRPYVYGREFDLESDHQPLKWLMAKYTGKDISPRLQRWLINLGEYNFHIEYIKGKNNNIADFLSRIKEDEINLMEAESTDEEDNKSLTETVHSNEEDQGFNMSILETAVNRFKTQIIFTEKKPNTMVQVFGRKRIYISKEDLENNQAVNLLRREITAGKIGVFSHLSDHEFYQFQKILTKEYTSNPKVRFVKCTRFVTDIESEDELHTQIALFHKNESGHCGIVATYQKLKLKIYHPNLKTHIHRIINNCDVCSGGKYDRKPIKNNFHLTETPKTCNEIIHVDTYVNSKQSFTIFIDKFSKHATCLPLTDRNSITIVEHIQQFLSIKGKVQKFVFDNEFNSLNVREFLEKEGIEYHSTKPNSHTGNSDVERLNNTLTEKIRTLNIEEKRPIIEQMARAVYFYNNTHHTTTKSTPFEVQNHKVDHKELYDRMTAQKAGKIAKLNNNRETYIETRTEGFIKNYKNLRHKEEPKFRKTKLQNIHTTNIKRPTKFSDNVDTPHHVPITNTVDGNDQHNPDPG</sequence>
<evidence type="ECO:0000256" key="6">
    <source>
        <dbReference type="ARBA" id="ARBA00022759"/>
    </source>
</evidence>
<dbReference type="GO" id="GO:0042575">
    <property type="term" value="C:DNA polymerase complex"/>
    <property type="evidence" value="ECO:0007669"/>
    <property type="project" value="UniProtKB-ARBA"/>
</dbReference>
<dbReference type="GO" id="GO:0008233">
    <property type="term" value="F:peptidase activity"/>
    <property type="evidence" value="ECO:0007669"/>
    <property type="project" value="UniProtKB-KW"/>
</dbReference>
<dbReference type="InterPro" id="IPR043128">
    <property type="entry name" value="Rev_trsase/Diguanyl_cyclase"/>
</dbReference>
<keyword evidence="6" id="KW-0255">Endonuclease</keyword>
<dbReference type="InterPro" id="IPR050951">
    <property type="entry name" value="Retrovirus_Pol_polyprotein"/>
</dbReference>
<evidence type="ECO:0000256" key="9">
    <source>
        <dbReference type="SAM" id="MobiDB-lite"/>
    </source>
</evidence>
<keyword evidence="8" id="KW-0695">RNA-directed DNA polymerase</keyword>
<dbReference type="Pfam" id="PF00078">
    <property type="entry name" value="RVT_1"/>
    <property type="match status" value="1"/>
</dbReference>
<dbReference type="FunFam" id="3.30.70.270:FF:000020">
    <property type="entry name" value="Transposon Tf2-6 polyprotein-like Protein"/>
    <property type="match status" value="1"/>
</dbReference>
<dbReference type="InterPro" id="IPR041373">
    <property type="entry name" value="RT_RNaseH"/>
</dbReference>
<dbReference type="InterPro" id="IPR012337">
    <property type="entry name" value="RNaseH-like_sf"/>
</dbReference>
<dbReference type="InterPro" id="IPR000477">
    <property type="entry name" value="RT_dom"/>
</dbReference>
<accession>A0A193DVG7</accession>
<evidence type="ECO:0000256" key="8">
    <source>
        <dbReference type="ARBA" id="ARBA00022918"/>
    </source>
</evidence>
<keyword evidence="3" id="KW-0808">Transferase</keyword>
<dbReference type="AlphaFoldDB" id="A0A193DVG7"/>
<dbReference type="EC" id="2.7.7.49" evidence="1"/>
<proteinExistence type="predicted"/>
<dbReference type="Gene3D" id="3.30.70.270">
    <property type="match status" value="2"/>
</dbReference>
<dbReference type="PANTHER" id="PTHR37984">
    <property type="entry name" value="PROTEIN CBG26694"/>
    <property type="match status" value="1"/>
</dbReference>
<evidence type="ECO:0000256" key="3">
    <source>
        <dbReference type="ARBA" id="ARBA00022679"/>
    </source>
</evidence>
<reference evidence="12" key="1">
    <citation type="submission" date="2016-07" db="EMBL/GenBank/DDBJ databases">
        <title>Natural Courtship Song Variation Caused by an Intronic Retroelement in an Ion Channel Gene.</title>
        <authorList>
            <person name="Ding Y."/>
            <person name="Stern D.L."/>
        </authorList>
    </citation>
    <scope>NUCLEOTIDE SEQUENCE</scope>
    <source>
        <strain evidence="12">5</strain>
    </source>
</reference>
<organism evidence="12">
    <name type="scientific">Drosophila simulans</name>
    <name type="common">Fruit fly</name>
    <dbReference type="NCBI Taxonomy" id="7240"/>
    <lineage>
        <taxon>Eukaryota</taxon>
        <taxon>Metazoa</taxon>
        <taxon>Ecdysozoa</taxon>
        <taxon>Arthropoda</taxon>
        <taxon>Hexapoda</taxon>
        <taxon>Insecta</taxon>
        <taxon>Pterygota</taxon>
        <taxon>Neoptera</taxon>
        <taxon>Endopterygota</taxon>
        <taxon>Diptera</taxon>
        <taxon>Brachycera</taxon>
        <taxon>Muscomorpha</taxon>
        <taxon>Ephydroidea</taxon>
        <taxon>Drosophilidae</taxon>
        <taxon>Drosophila</taxon>
        <taxon>Sophophora</taxon>
    </lineage>
</organism>
<evidence type="ECO:0000256" key="7">
    <source>
        <dbReference type="ARBA" id="ARBA00022801"/>
    </source>
</evidence>
<dbReference type="EMBL" id="KX196449">
    <property type="protein sequence ID" value="ANN46821.1"/>
    <property type="molecule type" value="Genomic_DNA"/>
</dbReference>
<protein>
    <recommendedName>
        <fullName evidence="1">RNA-directed DNA polymerase</fullName>
        <ecNumber evidence="1">2.7.7.49</ecNumber>
    </recommendedName>
</protein>
<evidence type="ECO:0000256" key="1">
    <source>
        <dbReference type="ARBA" id="ARBA00012493"/>
    </source>
</evidence>
<evidence type="ECO:0000256" key="5">
    <source>
        <dbReference type="ARBA" id="ARBA00022722"/>
    </source>
</evidence>
<dbReference type="InterPro" id="IPR036397">
    <property type="entry name" value="RNaseH_sf"/>
</dbReference>
<keyword evidence="7" id="KW-0378">Hydrolase</keyword>
<evidence type="ECO:0000259" key="11">
    <source>
        <dbReference type="PROSITE" id="PS50994"/>
    </source>
</evidence>
<dbReference type="SUPFAM" id="SSF53098">
    <property type="entry name" value="Ribonuclease H-like"/>
    <property type="match status" value="1"/>
</dbReference>
<dbReference type="InterPro" id="IPR001584">
    <property type="entry name" value="Integrase_cat-core"/>
</dbReference>
<dbReference type="PROSITE" id="PS50994">
    <property type="entry name" value="INTEGRASE"/>
    <property type="match status" value="1"/>
</dbReference>
<dbReference type="GO" id="GO:0003964">
    <property type="term" value="F:RNA-directed DNA polymerase activity"/>
    <property type="evidence" value="ECO:0007669"/>
    <property type="project" value="UniProtKB-KW"/>
</dbReference>
<dbReference type="InterPro" id="IPR041588">
    <property type="entry name" value="Integrase_H2C2"/>
</dbReference>
<dbReference type="Gene3D" id="1.10.340.70">
    <property type="match status" value="1"/>
</dbReference>
<dbReference type="GO" id="GO:0006508">
    <property type="term" value="P:proteolysis"/>
    <property type="evidence" value="ECO:0007669"/>
    <property type="project" value="UniProtKB-KW"/>
</dbReference>
<feature type="domain" description="Reverse transcriptase" evidence="10">
    <location>
        <begin position="91"/>
        <end position="275"/>
    </location>
</feature>
<dbReference type="CDD" id="cd01647">
    <property type="entry name" value="RT_LTR"/>
    <property type="match status" value="1"/>
</dbReference>
<gene>
    <name evidence="12" type="primary">pol</name>
</gene>
<keyword evidence="4" id="KW-0548">Nucleotidyltransferase</keyword>
<feature type="domain" description="Integrase catalytic" evidence="11">
    <location>
        <begin position="690"/>
        <end position="843"/>
    </location>
</feature>
<evidence type="ECO:0000256" key="2">
    <source>
        <dbReference type="ARBA" id="ARBA00022670"/>
    </source>
</evidence>
<dbReference type="GO" id="GO:0004519">
    <property type="term" value="F:endonuclease activity"/>
    <property type="evidence" value="ECO:0007669"/>
    <property type="project" value="UniProtKB-KW"/>
</dbReference>
<keyword evidence="2" id="KW-0645">Protease</keyword>
<evidence type="ECO:0000313" key="12">
    <source>
        <dbReference type="EMBL" id="ANN46821.1"/>
    </source>
</evidence>
<name>A0A193DVG7_DROSI</name>
<dbReference type="Gene3D" id="3.10.10.10">
    <property type="entry name" value="HIV Type 1 Reverse Transcriptase, subunit A, domain 1"/>
    <property type="match status" value="1"/>
</dbReference>
<feature type="region of interest" description="Disordered" evidence="9">
    <location>
        <begin position="909"/>
        <end position="939"/>
    </location>
</feature>
<dbReference type="PROSITE" id="PS50878">
    <property type="entry name" value="RT_POL"/>
    <property type="match status" value="1"/>
</dbReference>
<dbReference type="OrthoDB" id="4369127at2759"/>
<dbReference type="FunFam" id="3.10.10.10:FF:000007">
    <property type="entry name" value="Retrovirus-related Pol polyprotein from transposon 17.6-like Protein"/>
    <property type="match status" value="1"/>
</dbReference>
<dbReference type="SUPFAM" id="SSF56672">
    <property type="entry name" value="DNA/RNA polymerases"/>
    <property type="match status" value="1"/>
</dbReference>
<dbReference type="CDD" id="cd09274">
    <property type="entry name" value="RNase_HI_RT_Ty3"/>
    <property type="match status" value="1"/>
</dbReference>
<keyword evidence="5" id="KW-0540">Nuclease</keyword>
<dbReference type="GO" id="GO:0015074">
    <property type="term" value="P:DNA integration"/>
    <property type="evidence" value="ECO:0007669"/>
    <property type="project" value="InterPro"/>
</dbReference>
<dbReference type="Gene3D" id="3.30.420.10">
    <property type="entry name" value="Ribonuclease H-like superfamily/Ribonuclease H"/>
    <property type="match status" value="1"/>
</dbReference>
<dbReference type="PANTHER" id="PTHR37984:SF5">
    <property type="entry name" value="PROTEIN NYNRIN-LIKE"/>
    <property type="match status" value="1"/>
</dbReference>
<evidence type="ECO:0000259" key="10">
    <source>
        <dbReference type="PROSITE" id="PS50878"/>
    </source>
</evidence>
<dbReference type="GO" id="GO:0003676">
    <property type="term" value="F:nucleic acid binding"/>
    <property type="evidence" value="ECO:0007669"/>
    <property type="project" value="InterPro"/>
</dbReference>
<dbReference type="Pfam" id="PF17921">
    <property type="entry name" value="Integrase_H2C2"/>
    <property type="match status" value="1"/>
</dbReference>
<evidence type="ECO:0000256" key="4">
    <source>
        <dbReference type="ARBA" id="ARBA00022695"/>
    </source>
</evidence>
<dbReference type="InterPro" id="IPR043502">
    <property type="entry name" value="DNA/RNA_pol_sf"/>
</dbReference>
<dbReference type="Pfam" id="PF17917">
    <property type="entry name" value="RT_RNaseH"/>
    <property type="match status" value="1"/>
</dbReference>